<evidence type="ECO:0000313" key="2">
    <source>
        <dbReference type="Proteomes" id="UP000645517"/>
    </source>
</evidence>
<reference evidence="2" key="1">
    <citation type="journal article" date="2019" name="Int. J. Syst. Evol. Microbiol.">
        <title>The Global Catalogue of Microorganisms (GCM) 10K type strain sequencing project: providing services to taxonomists for standard genome sequencing and annotation.</title>
        <authorList>
            <consortium name="The Broad Institute Genomics Platform"/>
            <consortium name="The Broad Institute Genome Sequencing Center for Infectious Disease"/>
            <person name="Wu L."/>
            <person name="Ma J."/>
        </authorList>
    </citation>
    <scope>NUCLEOTIDE SEQUENCE [LARGE SCALE GENOMIC DNA]</scope>
    <source>
        <strain evidence="2">JCM 16918</strain>
    </source>
</reference>
<accession>A0ABQ2IRW6</accession>
<keyword evidence="2" id="KW-1185">Reference proteome</keyword>
<dbReference type="RefSeq" id="WP_189052944.1">
    <property type="nucleotide sequence ID" value="NZ_BMOR01000001.1"/>
</dbReference>
<proteinExistence type="predicted"/>
<protein>
    <submittedName>
        <fullName evidence="1">Uncharacterized protein</fullName>
    </submittedName>
</protein>
<organism evidence="1 2">
    <name type="scientific">Deinococcus daejeonensis</name>
    <dbReference type="NCBI Taxonomy" id="1007098"/>
    <lineage>
        <taxon>Bacteria</taxon>
        <taxon>Thermotogati</taxon>
        <taxon>Deinococcota</taxon>
        <taxon>Deinococci</taxon>
        <taxon>Deinococcales</taxon>
        <taxon>Deinococcaceae</taxon>
        <taxon>Deinococcus</taxon>
    </lineage>
</organism>
<dbReference type="Proteomes" id="UP000645517">
    <property type="component" value="Unassembled WGS sequence"/>
</dbReference>
<sequence>MTPLQWAVLSAYARALTATHPHRAPLERATQAGAPSPAGQRVALELARQSGMIEGDRITEWGRTAARAYLPRLGIPAKGNA</sequence>
<comment type="caution">
    <text evidence="1">The sequence shown here is derived from an EMBL/GenBank/DDBJ whole genome shotgun (WGS) entry which is preliminary data.</text>
</comment>
<name>A0ABQ2IRW6_9DEIO</name>
<dbReference type="EMBL" id="BMOR01000001">
    <property type="protein sequence ID" value="GGN27319.1"/>
    <property type="molecule type" value="Genomic_DNA"/>
</dbReference>
<gene>
    <name evidence="1" type="ORF">GCM10010842_00160</name>
</gene>
<evidence type="ECO:0000313" key="1">
    <source>
        <dbReference type="EMBL" id="GGN27319.1"/>
    </source>
</evidence>